<evidence type="ECO:0000313" key="3">
    <source>
        <dbReference type="Proteomes" id="UP000317990"/>
    </source>
</evidence>
<protein>
    <submittedName>
        <fullName evidence="2">Dehydrogenase</fullName>
    </submittedName>
</protein>
<accession>A0A524RLX2</accession>
<evidence type="ECO:0000313" key="2">
    <source>
        <dbReference type="EMBL" id="TGG91046.1"/>
    </source>
</evidence>
<dbReference type="Proteomes" id="UP000317990">
    <property type="component" value="Unassembled WGS sequence"/>
</dbReference>
<proteinExistence type="predicted"/>
<sequence length="276" mass="29564">MVEAHEAEQLSAGAFPTLELNTGPRSRLSHRKNWLGKVRLAEHTEILVLAGHADSQAMAGAGTPGDAVDNQGAMPMQDGMRDELYWNLLTAQRIVLLGRQRGLNIRFYDPAAEDPALRSILDGEDPRTNWSVGRRHSEQGGYALEIHYDAYGDHGFGSGVIPRVRFGQTVVDEALAAEFGAFPSDFRGVLGAPERGITMLEIGKLEGELEHSLRDPATRDAALNTIADRVVRTIATALGIPQPQFATTVSPPLPLASPSGRPDGLPYPSAASGDAG</sequence>
<organism evidence="2 3">
    <name type="scientific">Aphanocapsa feldmannii 277cV</name>
    <dbReference type="NCBI Taxonomy" id="2507553"/>
    <lineage>
        <taxon>Bacteria</taxon>
        <taxon>Bacillati</taxon>
        <taxon>Cyanobacteriota</taxon>
        <taxon>Cyanophyceae</taxon>
        <taxon>Oscillatoriophycideae</taxon>
        <taxon>Chroococcales</taxon>
        <taxon>Microcystaceae</taxon>
        <taxon>Aphanocapsa</taxon>
    </lineage>
</organism>
<dbReference type="EMBL" id="SRMO01000084">
    <property type="protein sequence ID" value="TGG91046.1"/>
    <property type="molecule type" value="Genomic_DNA"/>
</dbReference>
<gene>
    <name evidence="2" type="ORF">ERJ67_09550</name>
</gene>
<feature type="region of interest" description="Disordered" evidence="1">
    <location>
        <begin position="247"/>
        <end position="276"/>
    </location>
</feature>
<reference evidence="2 3" key="1">
    <citation type="journal article" date="2019" name="mSystems">
        <title>Life at home and on the roam: Genomic adaptions reflect the dual lifestyle of an intracellular, facultative symbiont.</title>
        <authorList>
            <person name="Burgsdorf I."/>
        </authorList>
    </citation>
    <scope>NUCLEOTIDE SEQUENCE [LARGE SCALE GENOMIC DNA]</scope>
    <source>
        <strain evidence="2">277cV</strain>
    </source>
</reference>
<evidence type="ECO:0000256" key="1">
    <source>
        <dbReference type="SAM" id="MobiDB-lite"/>
    </source>
</evidence>
<comment type="caution">
    <text evidence="2">The sequence shown here is derived from an EMBL/GenBank/DDBJ whole genome shotgun (WGS) entry which is preliminary data.</text>
</comment>
<name>A0A524RLX2_9CHRO</name>
<dbReference type="AlphaFoldDB" id="A0A524RLX2"/>